<dbReference type="EMBL" id="JAQQWP010000002">
    <property type="protein sequence ID" value="KAK8129207.1"/>
    <property type="molecule type" value="Genomic_DNA"/>
</dbReference>
<feature type="region of interest" description="Disordered" evidence="1">
    <location>
        <begin position="278"/>
        <end position="328"/>
    </location>
</feature>
<dbReference type="PANTHER" id="PTHR37543">
    <property type="entry name" value="CCCH ZINC FINGER DNA BINDING PROTEIN (AFU_ORTHOLOGUE AFUA_5G12760)"/>
    <property type="match status" value="1"/>
</dbReference>
<evidence type="ECO:0000256" key="1">
    <source>
        <dbReference type="SAM" id="MobiDB-lite"/>
    </source>
</evidence>
<evidence type="ECO:0008006" key="6">
    <source>
        <dbReference type="Google" id="ProtNLM"/>
    </source>
</evidence>
<gene>
    <name evidence="4" type="ORF">PG999_001587</name>
</gene>
<comment type="caution">
    <text evidence="4">The sequence shown here is derived from an EMBL/GenBank/DDBJ whole genome shotgun (WGS) entry which is preliminary data.</text>
</comment>
<feature type="compositionally biased region" description="Low complexity" evidence="1">
    <location>
        <begin position="281"/>
        <end position="291"/>
    </location>
</feature>
<name>A0AAW0R5R1_9PEZI</name>
<dbReference type="PANTHER" id="PTHR37543:SF1">
    <property type="entry name" value="CCCH ZINC FINGER DNA BINDING PROTEIN (AFU_ORTHOLOGUE AFUA_5G12760)"/>
    <property type="match status" value="1"/>
</dbReference>
<organism evidence="4 5">
    <name type="scientific">Apiospora kogelbergensis</name>
    <dbReference type="NCBI Taxonomy" id="1337665"/>
    <lineage>
        <taxon>Eukaryota</taxon>
        <taxon>Fungi</taxon>
        <taxon>Dikarya</taxon>
        <taxon>Ascomycota</taxon>
        <taxon>Pezizomycotina</taxon>
        <taxon>Sordariomycetes</taxon>
        <taxon>Xylariomycetidae</taxon>
        <taxon>Amphisphaeriales</taxon>
        <taxon>Apiosporaceae</taxon>
        <taxon>Apiospora</taxon>
    </lineage>
</organism>
<reference evidence="4 5" key="1">
    <citation type="submission" date="2023-01" db="EMBL/GenBank/DDBJ databases">
        <title>Analysis of 21 Apiospora genomes using comparative genomics revels a genus with tremendous synthesis potential of carbohydrate active enzymes and secondary metabolites.</title>
        <authorList>
            <person name="Sorensen T."/>
        </authorList>
    </citation>
    <scope>NUCLEOTIDE SEQUENCE [LARGE SCALE GENOMIC DNA]</scope>
    <source>
        <strain evidence="4 5">CBS 117206</strain>
    </source>
</reference>
<dbReference type="Pfam" id="PF25543">
    <property type="entry name" value="zf-CCCH_tandem"/>
    <property type="match status" value="1"/>
</dbReference>
<dbReference type="Pfam" id="PF25540">
    <property type="entry name" value="DUF7923"/>
    <property type="match status" value="1"/>
</dbReference>
<proteinExistence type="predicted"/>
<accession>A0AAW0R5R1</accession>
<evidence type="ECO:0000313" key="4">
    <source>
        <dbReference type="EMBL" id="KAK8129207.1"/>
    </source>
</evidence>
<evidence type="ECO:0000313" key="5">
    <source>
        <dbReference type="Proteomes" id="UP001392437"/>
    </source>
</evidence>
<dbReference type="Proteomes" id="UP001392437">
    <property type="component" value="Unassembled WGS sequence"/>
</dbReference>
<dbReference type="InterPro" id="IPR057683">
    <property type="entry name" value="DUF7923"/>
</dbReference>
<dbReference type="AlphaFoldDB" id="A0AAW0R5R1"/>
<feature type="domain" description="DUF7923" evidence="2">
    <location>
        <begin position="97"/>
        <end position="271"/>
    </location>
</feature>
<dbReference type="InterPro" id="IPR057654">
    <property type="entry name" value="Znf-CCCH_tandem"/>
</dbReference>
<protein>
    <recommendedName>
        <fullName evidence="6">C3H1-type domain-containing protein</fullName>
    </recommendedName>
</protein>
<keyword evidence="5" id="KW-1185">Reference proteome</keyword>
<feature type="compositionally biased region" description="Polar residues" evidence="1">
    <location>
        <begin position="299"/>
        <end position="308"/>
    </location>
</feature>
<evidence type="ECO:0000259" key="3">
    <source>
        <dbReference type="Pfam" id="PF25543"/>
    </source>
</evidence>
<evidence type="ECO:0000259" key="2">
    <source>
        <dbReference type="Pfam" id="PF25540"/>
    </source>
</evidence>
<sequence>MADVEMSINVQDMTHGFNTSAAQAEFMKYFNMDEARNKFIIEGKTHLEKCRALEAEASKLRAENKELVRWYRHLKKSKCLLESVLWQIHCFNDDSVDDPFVAVVVDGDGAIFTDELLKNPILAADKLKEAIRAQIHEMPSLPVDIPIDARMYANLQGLAKTIDANGIMSHNQVLEFVSKFNFECDFFDFVDVGRTKEAADSKIRTIFNHYYKNKQCRRIFLTGITHDSGYQNVLKDFRKDEGDRITLVESYPARPEFTGFGLPITSFPGVFRTWMLPSHGASQPRRQSQPQAPLPPLQTNQYENSNATPVRKDNYPSPVDMESPTSKGVTVRELLKDKRRARIWYNRNHVRIDPPLTKPHEFLAKPPGRKGYCNEHYLGGKCRRLVCDLEHEAEVDANKKEIMRYLAQRTYRCAMGNSCDNFNCYMAHHCPKPKHMCRGNCKHSVHLEAGPDSEDRKPMYVLLVVFHLPQLAMAPPELHFSCGNNGEWRLFTNTARVESEG</sequence>
<feature type="domain" description="Tandem CCCH zinc finger" evidence="3">
    <location>
        <begin position="406"/>
        <end position="443"/>
    </location>
</feature>